<organism evidence="1 2">
    <name type="scientific">Armadillidium nasatum</name>
    <dbReference type="NCBI Taxonomy" id="96803"/>
    <lineage>
        <taxon>Eukaryota</taxon>
        <taxon>Metazoa</taxon>
        <taxon>Ecdysozoa</taxon>
        <taxon>Arthropoda</taxon>
        <taxon>Crustacea</taxon>
        <taxon>Multicrustacea</taxon>
        <taxon>Malacostraca</taxon>
        <taxon>Eumalacostraca</taxon>
        <taxon>Peracarida</taxon>
        <taxon>Isopoda</taxon>
        <taxon>Oniscidea</taxon>
        <taxon>Crinocheta</taxon>
        <taxon>Armadillidiidae</taxon>
        <taxon>Armadillidium</taxon>
    </lineage>
</organism>
<name>A0A5N5TI94_9CRUS</name>
<evidence type="ECO:0000313" key="1">
    <source>
        <dbReference type="EMBL" id="KAB7506282.1"/>
    </source>
</evidence>
<gene>
    <name evidence="1" type="ORF">Anas_05796</name>
</gene>
<protein>
    <submittedName>
        <fullName evidence="1">Uncharacterized protein</fullName>
    </submittedName>
</protein>
<keyword evidence="2" id="KW-1185">Reference proteome</keyword>
<dbReference type="Proteomes" id="UP000326759">
    <property type="component" value="Unassembled WGS sequence"/>
</dbReference>
<sequence length="74" mass="8256">MIEIENTFFRLAESCQQNCLIICDRGTMDPSACNCSSSYNNSIVTPNIIESSKRIWFCFLNLSAKKSALSIGIN</sequence>
<reference evidence="1 2" key="1">
    <citation type="journal article" date="2019" name="PLoS Biol.">
        <title>Sex chromosomes control vertical transmission of feminizing Wolbachia symbionts in an isopod.</title>
        <authorList>
            <person name="Becking T."/>
            <person name="Chebbi M.A."/>
            <person name="Giraud I."/>
            <person name="Moumen B."/>
            <person name="Laverre T."/>
            <person name="Caubet Y."/>
            <person name="Peccoud J."/>
            <person name="Gilbert C."/>
            <person name="Cordaux R."/>
        </authorList>
    </citation>
    <scope>NUCLEOTIDE SEQUENCE [LARGE SCALE GENOMIC DNA]</scope>
    <source>
        <strain evidence="1">ANa2</strain>
        <tissue evidence="1">Whole body excluding digestive tract and cuticle</tissue>
    </source>
</reference>
<feature type="non-terminal residue" evidence="1">
    <location>
        <position position="74"/>
    </location>
</feature>
<dbReference type="EMBL" id="SEYY01000897">
    <property type="protein sequence ID" value="KAB7506282.1"/>
    <property type="molecule type" value="Genomic_DNA"/>
</dbReference>
<proteinExistence type="predicted"/>
<evidence type="ECO:0000313" key="2">
    <source>
        <dbReference type="Proteomes" id="UP000326759"/>
    </source>
</evidence>
<comment type="caution">
    <text evidence="1">The sequence shown here is derived from an EMBL/GenBank/DDBJ whole genome shotgun (WGS) entry which is preliminary data.</text>
</comment>
<accession>A0A5N5TI94</accession>
<dbReference type="OrthoDB" id="6375174at2759"/>
<dbReference type="AlphaFoldDB" id="A0A5N5TI94"/>